<evidence type="ECO:0000313" key="6">
    <source>
        <dbReference type="Proteomes" id="UP000644548"/>
    </source>
</evidence>
<evidence type="ECO:0000259" key="4">
    <source>
        <dbReference type="PROSITE" id="PS51194"/>
    </source>
</evidence>
<evidence type="ECO:0000256" key="1">
    <source>
        <dbReference type="ARBA" id="ARBA00022741"/>
    </source>
</evidence>
<dbReference type="SUPFAM" id="SSF52540">
    <property type="entry name" value="P-loop containing nucleoside triphosphate hydrolases"/>
    <property type="match status" value="2"/>
</dbReference>
<dbReference type="SMART" id="SM00490">
    <property type="entry name" value="HELICc"/>
    <property type="match status" value="1"/>
</dbReference>
<dbReference type="EMBL" id="BMQN01000029">
    <property type="protein sequence ID" value="GGS10482.1"/>
    <property type="molecule type" value="Genomic_DNA"/>
</dbReference>
<dbReference type="InterPro" id="IPR011545">
    <property type="entry name" value="DEAD/DEAH_box_helicase_dom"/>
</dbReference>
<dbReference type="PANTHER" id="PTHR47957:SF3">
    <property type="entry name" value="ATP-DEPENDENT HELICASE HRQ1"/>
    <property type="match status" value="1"/>
</dbReference>
<dbReference type="Gene3D" id="3.40.50.300">
    <property type="entry name" value="P-loop containing nucleotide triphosphate hydrolases"/>
    <property type="match status" value="3"/>
</dbReference>
<evidence type="ECO:0000256" key="2">
    <source>
        <dbReference type="ARBA" id="ARBA00022840"/>
    </source>
</evidence>
<reference evidence="6" key="1">
    <citation type="journal article" date="2019" name="Int. J. Syst. Evol. Microbiol.">
        <title>The Global Catalogue of Microorganisms (GCM) 10K type strain sequencing project: providing services to taxonomists for standard genome sequencing and annotation.</title>
        <authorList>
            <consortium name="The Broad Institute Genomics Platform"/>
            <consortium name="The Broad Institute Genome Sequencing Center for Infectious Disease"/>
            <person name="Wu L."/>
            <person name="Ma J."/>
        </authorList>
    </citation>
    <scope>NUCLEOTIDE SEQUENCE [LARGE SCALE GENOMIC DNA]</scope>
    <source>
        <strain evidence="6">JCM 31405</strain>
    </source>
</reference>
<evidence type="ECO:0000313" key="5">
    <source>
        <dbReference type="EMBL" id="GGS10482.1"/>
    </source>
</evidence>
<dbReference type="SMART" id="SM00487">
    <property type="entry name" value="DEXDc"/>
    <property type="match status" value="1"/>
</dbReference>
<feature type="domain" description="Helicase C-terminal" evidence="4">
    <location>
        <begin position="1300"/>
        <end position="1471"/>
    </location>
</feature>
<comment type="caution">
    <text evidence="5">The sequence shown here is derived from an EMBL/GenBank/DDBJ whole genome shotgun (WGS) entry which is preliminary data.</text>
</comment>
<dbReference type="PROSITE" id="PS51194">
    <property type="entry name" value="HELICASE_CTER"/>
    <property type="match status" value="1"/>
</dbReference>
<dbReference type="InterPro" id="IPR014001">
    <property type="entry name" value="Helicase_ATP-bd"/>
</dbReference>
<accession>A0ABQ2SCK3</accession>
<gene>
    <name evidence="5" type="ORF">GCM10008960_40730</name>
</gene>
<name>A0ABQ2SCK3_9DEIO</name>
<protein>
    <recommendedName>
        <fullName evidence="4">Helicase C-terminal domain-containing protein</fullName>
    </recommendedName>
</protein>
<dbReference type="Pfam" id="PF00271">
    <property type="entry name" value="Helicase_C"/>
    <property type="match status" value="1"/>
</dbReference>
<evidence type="ECO:0000256" key="3">
    <source>
        <dbReference type="SAM" id="MobiDB-lite"/>
    </source>
</evidence>
<keyword evidence="6" id="KW-1185">Reference proteome</keyword>
<keyword evidence="1" id="KW-0547">Nucleotide-binding</keyword>
<dbReference type="InterPro" id="IPR001650">
    <property type="entry name" value="Helicase_C-like"/>
</dbReference>
<dbReference type="PANTHER" id="PTHR47957">
    <property type="entry name" value="ATP-DEPENDENT HELICASE HRQ1"/>
    <property type="match status" value="1"/>
</dbReference>
<dbReference type="Proteomes" id="UP000644548">
    <property type="component" value="Unassembled WGS sequence"/>
</dbReference>
<feature type="region of interest" description="Disordered" evidence="3">
    <location>
        <begin position="186"/>
        <end position="225"/>
    </location>
</feature>
<dbReference type="Pfam" id="PF00270">
    <property type="entry name" value="DEAD"/>
    <property type="match status" value="1"/>
</dbReference>
<dbReference type="RefSeq" id="WP_189074956.1">
    <property type="nucleotide sequence ID" value="NZ_BMQN01000029.1"/>
</dbReference>
<organism evidence="5 6">
    <name type="scientific">Deinococcus sedimenti</name>
    <dbReference type="NCBI Taxonomy" id="1867090"/>
    <lineage>
        <taxon>Bacteria</taxon>
        <taxon>Thermotogati</taxon>
        <taxon>Deinococcota</taxon>
        <taxon>Deinococci</taxon>
        <taxon>Deinococcales</taxon>
        <taxon>Deinococcaceae</taxon>
        <taxon>Deinococcus</taxon>
    </lineage>
</organism>
<proteinExistence type="predicted"/>
<sequence length="2142" mass="237371">MQDPIGSFVRIRELYLSYLDTAFRIGDADVAEERRRLLRAPGTLCTEPLVEPLPRYMPSEWRFEDLLRPPATGEDPLGAVPEFRRRAFVELVLAGLFPSVPVTVGAGPLTRQAKYAPYLHQLQMLTRGVRPGTPGIVTSGTGSGKTESFLLPVFAALAGEAATWEAPDAEFLTRRWWTDPATGRPYGKVKEDGQFQPSFTEIPSERRPSKAHPRRSPVVSHRQGERRPAAVRALILYPMNALVEDQMVRLRKALDSREARAVMDREFGGNRIFFGRYTGKSPVTGHEDNPAFRHLLDMSADDGRLDLPTSDGDTGEDGSATFKSVREAEFRRRVRRQTQLFGEMAQAELGQRQAREYAWRNGPGHTDPFDPKEAASAFGDDSPFMFPSTDGGELISRWDMQRTPPDLLITNVSMLSAMLSREVDDDIFRQTKEWLEEPDSYFYLVLDELHLQRGSAGTEVAYLLRLLLDRLGLTAEGQRHKLRILASSASLPTTPGAAGADASVEYLWDMFGRFGTHAETPEDARAAWREAIVAGREIPYEAHGDNRGGLESTPFTDLLDHTAASRARDTEDRPLTADDALHMPDAATLWAAVAGQLGVPHADRPLEDVVADVARAAAAAVAVACWIPEEGRTRAVTARRLAWTLFRDLRNGHPVPEDLPFDLALRAIRAVLFVRGCGDGLARRVTEAPSFRIHTFFRSVEGLYAPVWKNAGLPASERTTARKAEIGRLSIERESRKRFDIGDEDPKVLRQFEVLYCECCGELFVGGMRSQGSTRSPKTELLPHEPLLDGLPDTAASQRFEELSYDQYAVFWPTDLAPEKCPKSWKAGNLDRVTGIVTVHNAVRPAAPGVSDTVPGFLYERLAGSTDRHKRKPNDPETHVPYACPKCGTDYGPRQKGMGRLSPLRNFRAGFGKTTQLLATELFDVQRVADPSNAPKLVSFSDSRQDAARAALDIERLHHQDLRREILFVCLQEHAAARRTPDELTTEIRELEADMERAAVERRFGDMAGIGARLDAATAALKTADDPSVAFADLVEDYDLNVAETLDGQEVRPLIAAMVRQGVHPYDDAGIDRPKGTTNETRERLFDWDTFFELKSGDRIHWKADTDKNKALSSARRPLIYRFQRAMTDVVFNKTYFSFEEAGLGYVTVRPTDLPESRRTAGRVSELAALIRVLTDAYRYDPSKYRSEDDPLIEIGPRGTARGKVLAYAKAVWGETDGEARLETALNDLAAAGHRGGIVSMSRIRFHVARPEDSFWRCDTCSRVHLHRGAELCTRCLTKLPEAPFGTVASLRAVNFLGRRVNRAVDHWEDESSEVAPFFRLHCEELTGQTEDPAARQREFKGIFVPICDDSGDGHADGEPVDDDHADDLNEIETGAGELHERKATIDLLAVTTTMEVGIDIGPLQAVMQANMPPQRFNYQQRVGRAGRRGQAFSMALTVCRTKSHDLHYFRNPERMTGDVPPPPVLTKSMGSIAQRFLRKKWLVDAFGLLRQQDRAAGDRLYPGDLMSPPDIHGEFVPVATYLNGSRWRDRLRGALEATAGEAERFRGVLAADGKTEVIRPALDELLAELDGVTAEVAPGLAQAVAETGLLPMYGMPTRVRNLYLGTRRTGGREEFDSVERDLDVAIYEFAPEARLVKDKFEYVSVGFTPDLDLPPFGRKGQVVPVKAFRDDAFGERFRLTQCRACSAWARIGPADTTQDATCRACGSPLDEDSGHDCVVPNGFRTDFGRRPRNEEGGGGARHRTVQAEGSAIAPVTYGLPPEDGTSFGASLAVAFDGRARTYRLNRGRSGTGFVTTGGNQVIRRGRRDFRLPHQELAEVPGVHRYGFTAESSERPPVWLAAPKTTDSLYLAPTALNPALALHRMPLRTEGVEESDHARSRWQGVRAAALSATFMTVSRAALELDIAPEELAVLEPRLFGRAPARPLLQITDELVNGAGFCRILSEPAPGEMVPRILSFARSMLTDATAYPRSEFEGADHSDCSTACYRCLLRYGNQHFHGLLDWRLGLTYLRALLDPTFSCGLDGDFESPGLKGHLDDAERLAEEMVEGFGGETRLFAGGMVPAFRIKKGNSGLTPWVLVAHPLWNWDPNAELAAGTILAQADEEAAAESSGATLCWDTFNLERRQVQVREWIKQQATLAR</sequence>
<keyword evidence="2" id="KW-0067">ATP-binding</keyword>
<dbReference type="InterPro" id="IPR027417">
    <property type="entry name" value="P-loop_NTPase"/>
</dbReference>